<protein>
    <submittedName>
        <fullName evidence="1">Uncharacterized protein</fullName>
    </submittedName>
</protein>
<dbReference type="Proteomes" id="UP000198145">
    <property type="component" value="Unassembled WGS sequence"/>
</dbReference>
<evidence type="ECO:0000313" key="2">
    <source>
        <dbReference type="Proteomes" id="UP000198145"/>
    </source>
</evidence>
<accession>A0A246F4B4</accession>
<name>A0A246F4B4_PSENT</name>
<dbReference type="EMBL" id="NJBA01000011">
    <property type="protein sequence ID" value="OWP47981.1"/>
    <property type="molecule type" value="Genomic_DNA"/>
</dbReference>
<sequence length="166" mass="19605">MKVRDYLRSHEAHLWVEGSDTRVRVNGLDIVIRSLPSEEIRTLLNEAVAHMVVRLNKNLQGSKVKFEQRVLELLSIQIALHNLYVFTNWSRLLPRYLQYAGPLRAQELLQHHVPEQVMRFCEKHYAAECRPRAAALLGYSDHELMRWEQQRLPSRMDTNNSRYRSS</sequence>
<gene>
    <name evidence="1" type="ORF">CEG18_26030</name>
</gene>
<evidence type="ECO:0000313" key="1">
    <source>
        <dbReference type="EMBL" id="OWP47981.1"/>
    </source>
</evidence>
<dbReference type="RefSeq" id="WP_051168003.1">
    <property type="nucleotide sequence ID" value="NZ_CP189774.1"/>
</dbReference>
<organism evidence="1 2">
    <name type="scientific">Pseudomonas nitroreducens</name>
    <dbReference type="NCBI Taxonomy" id="46680"/>
    <lineage>
        <taxon>Bacteria</taxon>
        <taxon>Pseudomonadati</taxon>
        <taxon>Pseudomonadota</taxon>
        <taxon>Gammaproteobacteria</taxon>
        <taxon>Pseudomonadales</taxon>
        <taxon>Pseudomonadaceae</taxon>
        <taxon>Pseudomonas</taxon>
    </lineage>
</organism>
<proteinExistence type="predicted"/>
<dbReference type="AlphaFoldDB" id="A0A246F4B4"/>
<comment type="caution">
    <text evidence="1">The sequence shown here is derived from an EMBL/GenBank/DDBJ whole genome shotgun (WGS) entry which is preliminary data.</text>
</comment>
<reference evidence="1 2" key="1">
    <citation type="submission" date="2017-06" db="EMBL/GenBank/DDBJ databases">
        <title>Draft genome of Pseudomonas nitroreducens DF05.</title>
        <authorList>
            <person name="Iyer R."/>
        </authorList>
    </citation>
    <scope>NUCLEOTIDE SEQUENCE [LARGE SCALE GENOMIC DNA]</scope>
    <source>
        <strain evidence="1 2">DF05</strain>
    </source>
</reference>